<keyword evidence="8" id="KW-1185">Reference proteome</keyword>
<keyword evidence="2 5" id="KW-0812">Transmembrane</keyword>
<dbReference type="InterPro" id="IPR006977">
    <property type="entry name" value="Yip1_dom"/>
</dbReference>
<evidence type="ECO:0000256" key="1">
    <source>
        <dbReference type="ARBA" id="ARBA00004141"/>
    </source>
</evidence>
<feature type="transmembrane region" description="Helical" evidence="5">
    <location>
        <begin position="27"/>
        <end position="46"/>
    </location>
</feature>
<gene>
    <name evidence="7" type="ORF">P775_09715</name>
</gene>
<evidence type="ECO:0000256" key="4">
    <source>
        <dbReference type="ARBA" id="ARBA00023136"/>
    </source>
</evidence>
<comment type="caution">
    <text evidence="7">The sequence shown here is derived from an EMBL/GenBank/DDBJ whole genome shotgun (WGS) entry which is preliminary data.</text>
</comment>
<proteinExistence type="predicted"/>
<keyword evidence="4 5" id="KW-0472">Membrane</keyword>
<dbReference type="GO" id="GO:0016020">
    <property type="term" value="C:membrane"/>
    <property type="evidence" value="ECO:0007669"/>
    <property type="project" value="UniProtKB-SubCell"/>
</dbReference>
<sequence>MQLAWQTVVAPRDVARLLLALRPGREALLLGFALVVVLNALIFGLSSLTMPMADTGTDEFAMISPTLFMLALGAALALTIVALTFAGRALGGTARIEDIALLLIWMQGLRVLVQIAMLMLVPLNVSFSMLLVVAASATGVWILVHFLDEAHGFGSLMRGLSVMLLGVAGAALGLAFLLSLIGATTMGLNGYV</sequence>
<evidence type="ECO:0000256" key="3">
    <source>
        <dbReference type="ARBA" id="ARBA00022989"/>
    </source>
</evidence>
<feature type="transmembrane region" description="Helical" evidence="5">
    <location>
        <begin position="99"/>
        <end position="121"/>
    </location>
</feature>
<organism evidence="7 8">
    <name type="scientific">Puniceibacterium antarcticum</name>
    <dbReference type="NCBI Taxonomy" id="1206336"/>
    <lineage>
        <taxon>Bacteria</taxon>
        <taxon>Pseudomonadati</taxon>
        <taxon>Pseudomonadota</taxon>
        <taxon>Alphaproteobacteria</taxon>
        <taxon>Rhodobacterales</taxon>
        <taxon>Paracoccaceae</taxon>
        <taxon>Puniceibacterium</taxon>
    </lineage>
</organism>
<keyword evidence="3 5" id="KW-1133">Transmembrane helix</keyword>
<accession>A0A2G8RFR6</accession>
<evidence type="ECO:0000313" key="7">
    <source>
        <dbReference type="EMBL" id="PIL20407.1"/>
    </source>
</evidence>
<evidence type="ECO:0000313" key="8">
    <source>
        <dbReference type="Proteomes" id="UP000231259"/>
    </source>
</evidence>
<dbReference type="EMBL" id="AWWI01000063">
    <property type="protein sequence ID" value="PIL20407.1"/>
    <property type="molecule type" value="Genomic_DNA"/>
</dbReference>
<dbReference type="Proteomes" id="UP000231259">
    <property type="component" value="Unassembled WGS sequence"/>
</dbReference>
<dbReference type="AlphaFoldDB" id="A0A2G8RFR6"/>
<feature type="domain" description="Yip1" evidence="6">
    <location>
        <begin position="5"/>
        <end position="175"/>
    </location>
</feature>
<feature type="transmembrane region" description="Helical" evidence="5">
    <location>
        <begin position="159"/>
        <end position="183"/>
    </location>
</feature>
<dbReference type="Pfam" id="PF04893">
    <property type="entry name" value="Yip1"/>
    <property type="match status" value="1"/>
</dbReference>
<feature type="transmembrane region" description="Helical" evidence="5">
    <location>
        <begin position="66"/>
        <end position="87"/>
    </location>
</feature>
<evidence type="ECO:0000259" key="6">
    <source>
        <dbReference type="Pfam" id="PF04893"/>
    </source>
</evidence>
<evidence type="ECO:0000256" key="2">
    <source>
        <dbReference type="ARBA" id="ARBA00022692"/>
    </source>
</evidence>
<name>A0A2G8RFR6_9RHOB</name>
<feature type="transmembrane region" description="Helical" evidence="5">
    <location>
        <begin position="127"/>
        <end position="147"/>
    </location>
</feature>
<comment type="subcellular location">
    <subcellularLocation>
        <location evidence="1">Membrane</location>
        <topology evidence="1">Multi-pass membrane protein</topology>
    </subcellularLocation>
</comment>
<evidence type="ECO:0000256" key="5">
    <source>
        <dbReference type="SAM" id="Phobius"/>
    </source>
</evidence>
<reference evidence="7 8" key="1">
    <citation type="submission" date="2013-09" db="EMBL/GenBank/DDBJ databases">
        <title>Genome sequencing of Phaeobacter antarcticus sp. nov. SM1211.</title>
        <authorList>
            <person name="Zhang X.-Y."/>
            <person name="Liu C."/>
            <person name="Chen X.-L."/>
            <person name="Xie B.-B."/>
            <person name="Qin Q.-L."/>
            <person name="Rong J.-C."/>
            <person name="Zhang Y.-Z."/>
        </authorList>
    </citation>
    <scope>NUCLEOTIDE SEQUENCE [LARGE SCALE GENOMIC DNA]</scope>
    <source>
        <strain evidence="7 8">SM1211</strain>
    </source>
</reference>
<protein>
    <recommendedName>
        <fullName evidence="6">Yip1 domain-containing protein</fullName>
    </recommendedName>
</protein>